<keyword evidence="2" id="KW-0233">DNA recombination</keyword>
<sequence length="545" mass="60718">MGKKQRDCVACGAPVGYLDREHCCRCWRSLKEQAAKASCPSCGKDRVLRADTGRCVVCSRVCEECGHPVRVAGNRLCRDCRRRAEREAAKTLCPRCGRPGLVREATGWCGSCSRPRQQKQPPRVCGECGQLRRHAGLGLCSACWQRHPGRPFIRGEHLRDRLVDPPGWLDDFVAHVAARHCVARACSFITEVGRLLQDELSNSPQALLERSRRPGRSMGTFARTLEDFFTLQGLALPTDQAERLAAGRRKRRVDAAPEPLRPAVAAFDASRMRAQDRARRAGTRPRSNLTLEAALATMRDLAVFLTDQRGKGDWALVDVHDIEAFLATLPRARKRRLTVLRQFFGFARSQRVILVDPTRGLTAKEGNGYRGRTLTLDQQRHLFRRWTCNDGAHPHEALLGMLALLHCASSSEVRMLQVTDIDPATQTVRLGKRPHPVPLDPASWAVLQRCLAHRAAWPTQNPHVMVTKGTKGGRSPASTAYLSHVLDDCGYPPRTVRGTRLVDLVNTMDPKLVAAAFGMDPQATLIYLADHIDPTRLPDQPQKRN</sequence>
<gene>
    <name evidence="5" type="ORF">ACFPZF_39110</name>
</gene>
<keyword evidence="6" id="KW-1185">Reference proteome</keyword>
<dbReference type="InterPro" id="IPR013762">
    <property type="entry name" value="Integrase-like_cat_sf"/>
</dbReference>
<dbReference type="Proteomes" id="UP001596066">
    <property type="component" value="Unassembled WGS sequence"/>
</dbReference>
<reference evidence="6" key="1">
    <citation type="journal article" date="2019" name="Int. J. Syst. Evol. Microbiol.">
        <title>The Global Catalogue of Microorganisms (GCM) 10K type strain sequencing project: providing services to taxonomists for standard genome sequencing and annotation.</title>
        <authorList>
            <consortium name="The Broad Institute Genomics Platform"/>
            <consortium name="The Broad Institute Genome Sequencing Center for Infectious Disease"/>
            <person name="Wu L."/>
            <person name="Ma J."/>
        </authorList>
    </citation>
    <scope>NUCLEOTIDE SEQUENCE [LARGE SCALE GENOMIC DNA]</scope>
    <source>
        <strain evidence="6">CGMCC 4.1622</strain>
    </source>
</reference>
<dbReference type="InterPro" id="IPR044068">
    <property type="entry name" value="CB"/>
</dbReference>
<comment type="caution">
    <text evidence="5">The sequence shown here is derived from an EMBL/GenBank/DDBJ whole genome shotgun (WGS) entry which is preliminary data.</text>
</comment>
<keyword evidence="1 3" id="KW-0238">DNA-binding</keyword>
<evidence type="ECO:0000259" key="4">
    <source>
        <dbReference type="PROSITE" id="PS51900"/>
    </source>
</evidence>
<protein>
    <submittedName>
        <fullName evidence="5">Integrase</fullName>
    </submittedName>
</protein>
<feature type="domain" description="Core-binding (CB)" evidence="4">
    <location>
        <begin position="258"/>
        <end position="348"/>
    </location>
</feature>
<name>A0ABW0VT18_9ACTN</name>
<evidence type="ECO:0000256" key="2">
    <source>
        <dbReference type="ARBA" id="ARBA00023172"/>
    </source>
</evidence>
<dbReference type="Gene3D" id="1.10.150.130">
    <property type="match status" value="1"/>
</dbReference>
<proteinExistence type="predicted"/>
<evidence type="ECO:0000313" key="5">
    <source>
        <dbReference type="EMBL" id="MFC5647335.1"/>
    </source>
</evidence>
<evidence type="ECO:0000313" key="6">
    <source>
        <dbReference type="Proteomes" id="UP001596066"/>
    </source>
</evidence>
<dbReference type="InterPro" id="IPR011010">
    <property type="entry name" value="DNA_brk_join_enz"/>
</dbReference>
<dbReference type="InterPro" id="IPR010998">
    <property type="entry name" value="Integrase_recombinase_N"/>
</dbReference>
<organism evidence="5 6">
    <name type="scientific">Kitasatospora cinereorecta</name>
    <dbReference type="NCBI Taxonomy" id="285560"/>
    <lineage>
        <taxon>Bacteria</taxon>
        <taxon>Bacillati</taxon>
        <taxon>Actinomycetota</taxon>
        <taxon>Actinomycetes</taxon>
        <taxon>Kitasatosporales</taxon>
        <taxon>Streptomycetaceae</taxon>
        <taxon>Kitasatospora</taxon>
    </lineage>
</organism>
<evidence type="ECO:0000256" key="3">
    <source>
        <dbReference type="PROSITE-ProRule" id="PRU01248"/>
    </source>
</evidence>
<dbReference type="PROSITE" id="PS51900">
    <property type="entry name" value="CB"/>
    <property type="match status" value="1"/>
</dbReference>
<dbReference type="SUPFAM" id="SSF56349">
    <property type="entry name" value="DNA breaking-rejoining enzymes"/>
    <property type="match status" value="1"/>
</dbReference>
<dbReference type="RefSeq" id="WP_346148940.1">
    <property type="nucleotide sequence ID" value="NZ_BAAAUA010000059.1"/>
</dbReference>
<accession>A0ABW0VT18</accession>
<evidence type="ECO:0000256" key="1">
    <source>
        <dbReference type="ARBA" id="ARBA00023125"/>
    </source>
</evidence>
<dbReference type="EMBL" id="JBHSOC010000155">
    <property type="protein sequence ID" value="MFC5647335.1"/>
    <property type="molecule type" value="Genomic_DNA"/>
</dbReference>
<dbReference type="Gene3D" id="1.10.443.10">
    <property type="entry name" value="Intergrase catalytic core"/>
    <property type="match status" value="1"/>
</dbReference>